<sequence length="228" mass="25621">MLSSKCLDGEYQVTSVKQTSAEKLGEVAYQMLRRMILEKTLRSGGAVVEGRLVEELNISRTPLREALLRLEGEGLLVRSSARSYSVRFISAQEYFQIMKVRELLETEAIALSINKIDAGVIDQLAEQVQSLSAGQPEQAYWDVDDTVHTLFAQHSGNAVLARMIEQARTQSRMFELITPFNRIEEDREEHLAILHAWKSGDAAAASLAVRTHLRNLSTFVMKRITEGN</sequence>
<keyword evidence="6" id="KW-1185">Reference proteome</keyword>
<keyword evidence="2" id="KW-0238">DNA-binding</keyword>
<evidence type="ECO:0000256" key="2">
    <source>
        <dbReference type="ARBA" id="ARBA00023125"/>
    </source>
</evidence>
<dbReference type="InterPro" id="IPR011711">
    <property type="entry name" value="GntR_C"/>
</dbReference>
<evidence type="ECO:0000259" key="4">
    <source>
        <dbReference type="PROSITE" id="PS50949"/>
    </source>
</evidence>
<dbReference type="Gene3D" id="1.20.120.530">
    <property type="entry name" value="GntR ligand-binding domain-like"/>
    <property type="match status" value="1"/>
</dbReference>
<dbReference type="PANTHER" id="PTHR43537:SF24">
    <property type="entry name" value="GLUCONATE OPERON TRANSCRIPTIONAL REPRESSOR"/>
    <property type="match status" value="1"/>
</dbReference>
<dbReference type="PRINTS" id="PR00035">
    <property type="entry name" value="HTHGNTR"/>
</dbReference>
<dbReference type="PROSITE" id="PS50949">
    <property type="entry name" value="HTH_GNTR"/>
    <property type="match status" value="1"/>
</dbReference>
<dbReference type="SMART" id="SM00345">
    <property type="entry name" value="HTH_GNTR"/>
    <property type="match status" value="1"/>
</dbReference>
<dbReference type="STRING" id="55209.HA50_21625"/>
<feature type="domain" description="HTH gntR-type" evidence="4">
    <location>
        <begin position="22"/>
        <end position="89"/>
    </location>
</feature>
<evidence type="ECO:0000256" key="1">
    <source>
        <dbReference type="ARBA" id="ARBA00023015"/>
    </source>
</evidence>
<dbReference type="InterPro" id="IPR036388">
    <property type="entry name" value="WH-like_DNA-bd_sf"/>
</dbReference>
<proteinExistence type="predicted"/>
<dbReference type="InterPro" id="IPR008920">
    <property type="entry name" value="TF_FadR/GntR_C"/>
</dbReference>
<dbReference type="InterPro" id="IPR036390">
    <property type="entry name" value="WH_DNA-bd_sf"/>
</dbReference>
<dbReference type="Gene3D" id="1.10.10.10">
    <property type="entry name" value="Winged helix-like DNA-binding domain superfamily/Winged helix DNA-binding domain"/>
    <property type="match status" value="1"/>
</dbReference>
<reference evidence="5 6" key="1">
    <citation type="journal article" date="2017" name="Antonie Van Leeuwenhoek">
        <title>Phylogenomic resolution of the bacterial genus Pantoea and its relationship with Erwinia and Tatumella.</title>
        <authorList>
            <person name="Palmer M."/>
            <person name="Steenkamp E.T."/>
            <person name="Coetzee M.P."/>
            <person name="Chan W.Y."/>
            <person name="van Zyl E."/>
            <person name="De Maayer P."/>
            <person name="Coutinho T.A."/>
            <person name="Blom J."/>
            <person name="Smits T.H."/>
            <person name="Duffy B."/>
            <person name="Venter S.N."/>
        </authorList>
    </citation>
    <scope>NUCLEOTIDE SEQUENCE [LARGE SCALE GENOMIC DNA]</scope>
    <source>
        <strain evidence="5 6">LMG 2657</strain>
    </source>
</reference>
<gene>
    <name evidence="5" type="ORF">HA50_21625</name>
</gene>
<evidence type="ECO:0000256" key="3">
    <source>
        <dbReference type="ARBA" id="ARBA00023163"/>
    </source>
</evidence>
<dbReference type="Pfam" id="PF07729">
    <property type="entry name" value="FCD"/>
    <property type="match status" value="1"/>
</dbReference>
<protein>
    <submittedName>
        <fullName evidence="5">Transcriptional regulator</fullName>
    </submittedName>
</protein>
<evidence type="ECO:0000313" key="6">
    <source>
        <dbReference type="Proteomes" id="UP000193749"/>
    </source>
</evidence>
<organism evidence="5 6">
    <name type="scientific">Pantoea cypripedii</name>
    <name type="common">Pectobacterium cypripedii</name>
    <name type="synonym">Erwinia cypripedii</name>
    <dbReference type="NCBI Taxonomy" id="55209"/>
    <lineage>
        <taxon>Bacteria</taxon>
        <taxon>Pseudomonadati</taxon>
        <taxon>Pseudomonadota</taxon>
        <taxon>Gammaproteobacteria</taxon>
        <taxon>Enterobacterales</taxon>
        <taxon>Erwiniaceae</taxon>
        <taxon>Pantoea</taxon>
    </lineage>
</organism>
<dbReference type="SUPFAM" id="SSF46785">
    <property type="entry name" value="Winged helix' DNA-binding domain"/>
    <property type="match status" value="1"/>
</dbReference>
<dbReference type="SUPFAM" id="SSF48008">
    <property type="entry name" value="GntR ligand-binding domain-like"/>
    <property type="match status" value="1"/>
</dbReference>
<dbReference type="GO" id="GO:0003700">
    <property type="term" value="F:DNA-binding transcription factor activity"/>
    <property type="evidence" value="ECO:0007669"/>
    <property type="project" value="InterPro"/>
</dbReference>
<dbReference type="PANTHER" id="PTHR43537">
    <property type="entry name" value="TRANSCRIPTIONAL REGULATOR, GNTR FAMILY"/>
    <property type="match status" value="1"/>
</dbReference>
<accession>A0A1X1EMU6</accession>
<keyword evidence="3" id="KW-0804">Transcription</keyword>
<dbReference type="GO" id="GO:0003677">
    <property type="term" value="F:DNA binding"/>
    <property type="evidence" value="ECO:0007669"/>
    <property type="project" value="UniProtKB-KW"/>
</dbReference>
<name>A0A1X1EMU6_PANCY</name>
<dbReference type="Pfam" id="PF00392">
    <property type="entry name" value="GntR"/>
    <property type="match status" value="1"/>
</dbReference>
<dbReference type="SMART" id="SM00895">
    <property type="entry name" value="FCD"/>
    <property type="match status" value="1"/>
</dbReference>
<comment type="caution">
    <text evidence="5">The sequence shown here is derived from an EMBL/GenBank/DDBJ whole genome shotgun (WGS) entry which is preliminary data.</text>
</comment>
<dbReference type="Proteomes" id="UP000193749">
    <property type="component" value="Unassembled WGS sequence"/>
</dbReference>
<dbReference type="AlphaFoldDB" id="A0A1X1EMU6"/>
<dbReference type="InterPro" id="IPR000524">
    <property type="entry name" value="Tscrpt_reg_HTH_GntR"/>
</dbReference>
<keyword evidence="1" id="KW-0805">Transcription regulation</keyword>
<evidence type="ECO:0000313" key="5">
    <source>
        <dbReference type="EMBL" id="ORM90278.1"/>
    </source>
</evidence>
<dbReference type="EMBL" id="MLJI01000002">
    <property type="protein sequence ID" value="ORM90278.1"/>
    <property type="molecule type" value="Genomic_DNA"/>
</dbReference>